<evidence type="ECO:0008006" key="3">
    <source>
        <dbReference type="Google" id="ProtNLM"/>
    </source>
</evidence>
<dbReference type="RefSeq" id="WP_317901993.1">
    <property type="nucleotide sequence ID" value="NZ_JAIRBC010000011.1"/>
</dbReference>
<dbReference type="Proteomes" id="UP001200642">
    <property type="component" value="Unassembled WGS sequence"/>
</dbReference>
<dbReference type="AlphaFoldDB" id="A0AAE3JR19"/>
<accession>A0AAE3JR19</accession>
<reference evidence="1" key="1">
    <citation type="submission" date="2023-02" db="EMBL/GenBank/DDBJ databases">
        <title>Genome of Flavobacteriaceae gen. nov. sp. strain F89.</title>
        <authorList>
            <person name="Wang Y."/>
        </authorList>
    </citation>
    <scope>NUCLEOTIDE SEQUENCE</scope>
    <source>
        <strain evidence="1">F89</strain>
    </source>
</reference>
<dbReference type="PROSITE" id="PS51257">
    <property type="entry name" value="PROKAR_LIPOPROTEIN"/>
    <property type="match status" value="1"/>
</dbReference>
<dbReference type="Gene3D" id="2.40.128.490">
    <property type="entry name" value="Uncharacterised protein PF14869, DUF4488"/>
    <property type="match status" value="1"/>
</dbReference>
<dbReference type="EMBL" id="JAIRBC010000011">
    <property type="protein sequence ID" value="MCG2460843.1"/>
    <property type="molecule type" value="Genomic_DNA"/>
</dbReference>
<name>A0AAE3JR19_9FLAO</name>
<evidence type="ECO:0000313" key="1">
    <source>
        <dbReference type="EMBL" id="MCG2460843.1"/>
    </source>
</evidence>
<gene>
    <name evidence="1" type="ORF">K8352_08790</name>
</gene>
<protein>
    <recommendedName>
        <fullName evidence="3">Membrane or secreted protein</fullName>
    </recommendedName>
</protein>
<sequence length="239" mass="27563">MTLINRNILLLSLVLIGSCYTIMAQLGPDVYKYEEKLGDNHMVYQFMINNQYAILSVYKTSPPEFVKTLGGFYKINNDTLEMQLEFNSNFGKDSLMQLRIPFAQTDRGIQFRLEGLKDFKATPKMKQDLDGEWLFAARTADLDKGRRDAKNPRKTLKFLLDGHFQWIAYNSDTFEFFGTGGGTFTSKNGRYRESIEFFSRDNSRVGQKLGFGYELRGNDWFHTGKSSKGDPLGEIWSKR</sequence>
<proteinExistence type="predicted"/>
<organism evidence="1 2">
    <name type="scientific">Cerina litoralis</name>
    <dbReference type="NCBI Taxonomy" id="2874477"/>
    <lineage>
        <taxon>Bacteria</taxon>
        <taxon>Pseudomonadati</taxon>
        <taxon>Bacteroidota</taxon>
        <taxon>Flavobacteriia</taxon>
        <taxon>Flavobacteriales</taxon>
        <taxon>Flavobacteriaceae</taxon>
        <taxon>Cerina</taxon>
    </lineage>
</organism>
<evidence type="ECO:0000313" key="2">
    <source>
        <dbReference type="Proteomes" id="UP001200642"/>
    </source>
</evidence>
<comment type="caution">
    <text evidence="1">The sequence shown here is derived from an EMBL/GenBank/DDBJ whole genome shotgun (WGS) entry which is preliminary data.</text>
</comment>
<keyword evidence="2" id="KW-1185">Reference proteome</keyword>